<evidence type="ECO:0000256" key="5">
    <source>
        <dbReference type="ARBA" id="ARBA00022676"/>
    </source>
</evidence>
<protein>
    <recommendedName>
        <fullName evidence="14">NAD(P)(+)--arginine ADP-ribosyltransferase</fullName>
        <ecNumber evidence="14">2.4.2.31</ecNumber>
    </recommendedName>
    <alternativeName>
        <fullName evidence="14">Mono(ADP-ribosyl)transferase</fullName>
    </alternativeName>
</protein>
<dbReference type="GO" id="GO:0016779">
    <property type="term" value="F:nucleotidyltransferase activity"/>
    <property type="evidence" value="ECO:0007669"/>
    <property type="project" value="UniProtKB-KW"/>
</dbReference>
<dbReference type="PANTHER" id="PTHR10339:SF25">
    <property type="entry name" value="SECRETED EXOENZYME S"/>
    <property type="match status" value="1"/>
</dbReference>
<keyword evidence="10" id="KW-0843">Virulence</keyword>
<dbReference type="AlphaFoldDB" id="A0A9W7TTY2"/>
<keyword evidence="6 14" id="KW-0808">Transferase</keyword>
<comment type="catalytic activity">
    <reaction evidence="13 14">
        <text>L-arginyl-[protein] + NAD(+) = N(omega)-(ADP-D-ribosyl)-L-arginyl-[protein] + nicotinamide + H(+)</text>
        <dbReference type="Rhea" id="RHEA:19149"/>
        <dbReference type="Rhea" id="RHEA-COMP:10532"/>
        <dbReference type="Rhea" id="RHEA-COMP:15087"/>
        <dbReference type="ChEBI" id="CHEBI:15378"/>
        <dbReference type="ChEBI" id="CHEBI:17154"/>
        <dbReference type="ChEBI" id="CHEBI:29965"/>
        <dbReference type="ChEBI" id="CHEBI:57540"/>
        <dbReference type="ChEBI" id="CHEBI:142554"/>
        <dbReference type="EC" id="2.4.2.31"/>
    </reaction>
</comment>
<evidence type="ECO:0000256" key="12">
    <source>
        <dbReference type="ARBA" id="ARBA00023157"/>
    </source>
</evidence>
<accession>A0A9W7TTY2</accession>
<reference evidence="15" key="1">
    <citation type="submission" date="2021-02" db="EMBL/GenBank/DDBJ databases">
        <title>Comparative genomics reveals that relaxation of natural selection precedes convergent phenotypic evolution of cavefish.</title>
        <authorList>
            <person name="Peng Z."/>
        </authorList>
    </citation>
    <scope>NUCLEOTIDE SEQUENCE</scope>
    <source>
        <tissue evidence="15">Muscle</tissue>
    </source>
</reference>
<keyword evidence="8 14" id="KW-0732">Signal</keyword>
<dbReference type="SUPFAM" id="SSF56399">
    <property type="entry name" value="ADP-ribosylation"/>
    <property type="match status" value="1"/>
</dbReference>
<evidence type="ECO:0000256" key="2">
    <source>
        <dbReference type="ARBA" id="ARBA00009558"/>
    </source>
</evidence>
<comment type="caution">
    <text evidence="15">The sequence shown here is derived from an EMBL/GenBank/DDBJ whole genome shotgun (WGS) entry which is preliminary data.</text>
</comment>
<dbReference type="GO" id="GO:0003950">
    <property type="term" value="F:NAD+ poly-ADP-ribosyltransferase activity"/>
    <property type="evidence" value="ECO:0007669"/>
    <property type="project" value="TreeGrafter"/>
</dbReference>
<keyword evidence="5 14" id="KW-0328">Glycosyltransferase</keyword>
<evidence type="ECO:0000256" key="7">
    <source>
        <dbReference type="ARBA" id="ARBA00022695"/>
    </source>
</evidence>
<feature type="signal peptide" evidence="14">
    <location>
        <begin position="1"/>
        <end position="19"/>
    </location>
</feature>
<gene>
    <name evidence="15" type="ORF">IRJ41_007391</name>
</gene>
<evidence type="ECO:0000313" key="15">
    <source>
        <dbReference type="EMBL" id="KAI7803472.1"/>
    </source>
</evidence>
<evidence type="ECO:0000256" key="10">
    <source>
        <dbReference type="ARBA" id="ARBA00023026"/>
    </source>
</evidence>
<dbReference type="EC" id="2.4.2.31" evidence="14"/>
<keyword evidence="16" id="KW-1185">Reference proteome</keyword>
<keyword evidence="3" id="KW-0964">Secreted</keyword>
<dbReference type="Proteomes" id="UP001059041">
    <property type="component" value="Linkage Group LG11"/>
</dbReference>
<dbReference type="GO" id="GO:0090729">
    <property type="term" value="F:toxin activity"/>
    <property type="evidence" value="ECO:0007669"/>
    <property type="project" value="UniProtKB-KW"/>
</dbReference>
<proteinExistence type="inferred from homology"/>
<keyword evidence="11 14" id="KW-0520">NAD</keyword>
<evidence type="ECO:0000256" key="1">
    <source>
        <dbReference type="ARBA" id="ARBA00004613"/>
    </source>
</evidence>
<dbReference type="Gene3D" id="3.90.176.10">
    <property type="entry name" value="Toxin ADP-ribosyltransferase, Chain A, domain 1"/>
    <property type="match status" value="1"/>
</dbReference>
<evidence type="ECO:0000256" key="3">
    <source>
        <dbReference type="ARBA" id="ARBA00022525"/>
    </source>
</evidence>
<dbReference type="PROSITE" id="PS51996">
    <property type="entry name" value="TR_MART"/>
    <property type="match status" value="1"/>
</dbReference>
<dbReference type="PRINTS" id="PR00970">
    <property type="entry name" value="RIBTRNSFRASE"/>
</dbReference>
<evidence type="ECO:0000256" key="13">
    <source>
        <dbReference type="ARBA" id="ARBA00047597"/>
    </source>
</evidence>
<keyword evidence="7" id="KW-0548">Nucleotidyltransferase</keyword>
<sequence length="280" mass="32101">MMLITAALILIITCGIALGQDVPDEMTYSLDMAPDSVDDLYDGCSRHMTDQVQTCYLNREISLPGFKKAWRDGEENYLEPQDDLTRNHSIAINVYTGSKVHDEFNNAVRSGKHAYRLQAFKWYSLHFWLTEAIQILKKTQQECKLTYRGTKVSFKQSLVLNKEIRFGSFTSSSLDQNETRKFGTLYCFEIFTCHGADISIYSQHPAEKEVLIPPYEKFIITDIRNDQKDDWCKTVYTLSSSGIKSNLNCAGGPNYAPFFFYCNPYFSSSSKHTTFHPQSK</sequence>
<evidence type="ECO:0000256" key="14">
    <source>
        <dbReference type="RuleBase" id="RU361228"/>
    </source>
</evidence>
<dbReference type="GO" id="GO:0005576">
    <property type="term" value="C:extracellular region"/>
    <property type="evidence" value="ECO:0007669"/>
    <property type="project" value="UniProtKB-SubCell"/>
</dbReference>
<comment type="similarity">
    <text evidence="2 14">Belongs to the Arg-specific ADP-ribosyltransferase family.</text>
</comment>
<evidence type="ECO:0000256" key="9">
    <source>
        <dbReference type="ARBA" id="ARBA00022857"/>
    </source>
</evidence>
<dbReference type="InterPro" id="IPR050999">
    <property type="entry name" value="ADP-ribosyltransferase_ARG"/>
</dbReference>
<evidence type="ECO:0000256" key="4">
    <source>
        <dbReference type="ARBA" id="ARBA00022656"/>
    </source>
</evidence>
<name>A0A9W7TTY2_TRIRA</name>
<dbReference type="FunFam" id="3.90.176.10:FF:000001">
    <property type="entry name" value="NAD(P)(+)--arginine ADP-ribosyltransferase"/>
    <property type="match status" value="1"/>
</dbReference>
<keyword evidence="9 14" id="KW-0521">NADP</keyword>
<dbReference type="GO" id="GO:0106274">
    <property type="term" value="F:NAD+-protein-arginine ADP-ribosyltransferase activity"/>
    <property type="evidence" value="ECO:0007669"/>
    <property type="project" value="UniProtKB-EC"/>
</dbReference>
<evidence type="ECO:0000313" key="16">
    <source>
        <dbReference type="Proteomes" id="UP001059041"/>
    </source>
</evidence>
<feature type="chain" id="PRO_5041018396" description="NAD(P)(+)--arginine ADP-ribosyltransferase" evidence="14">
    <location>
        <begin position="20"/>
        <end position="280"/>
    </location>
</feature>
<keyword evidence="4" id="KW-0800">Toxin</keyword>
<organism evidence="15 16">
    <name type="scientific">Triplophysa rosa</name>
    <name type="common">Cave loach</name>
    <dbReference type="NCBI Taxonomy" id="992332"/>
    <lineage>
        <taxon>Eukaryota</taxon>
        <taxon>Metazoa</taxon>
        <taxon>Chordata</taxon>
        <taxon>Craniata</taxon>
        <taxon>Vertebrata</taxon>
        <taxon>Euteleostomi</taxon>
        <taxon>Actinopterygii</taxon>
        <taxon>Neopterygii</taxon>
        <taxon>Teleostei</taxon>
        <taxon>Ostariophysi</taxon>
        <taxon>Cypriniformes</taxon>
        <taxon>Nemacheilidae</taxon>
        <taxon>Triplophysa</taxon>
    </lineage>
</organism>
<comment type="subcellular location">
    <subcellularLocation>
        <location evidence="1">Secreted</location>
    </subcellularLocation>
</comment>
<keyword evidence="12" id="KW-1015">Disulfide bond</keyword>
<evidence type="ECO:0000256" key="11">
    <source>
        <dbReference type="ARBA" id="ARBA00023027"/>
    </source>
</evidence>
<dbReference type="Pfam" id="PF01129">
    <property type="entry name" value="ART"/>
    <property type="match status" value="1"/>
</dbReference>
<dbReference type="InterPro" id="IPR000768">
    <property type="entry name" value="ART"/>
</dbReference>
<evidence type="ECO:0000256" key="6">
    <source>
        <dbReference type="ARBA" id="ARBA00022679"/>
    </source>
</evidence>
<dbReference type="PANTHER" id="PTHR10339">
    <property type="entry name" value="ADP-RIBOSYLTRANSFERASE"/>
    <property type="match status" value="1"/>
</dbReference>
<evidence type="ECO:0000256" key="8">
    <source>
        <dbReference type="ARBA" id="ARBA00022729"/>
    </source>
</evidence>
<dbReference type="EMBL" id="JAFHDT010000011">
    <property type="protein sequence ID" value="KAI7803472.1"/>
    <property type="molecule type" value="Genomic_DNA"/>
</dbReference>